<comment type="similarity">
    <text evidence="1">Belongs to the PACS family.</text>
</comment>
<dbReference type="PANTHER" id="PTHR13280:SF15">
    <property type="entry name" value="PHOSPHOFURIN ACIDIC CLUSTER SORTING PROTEIN 2"/>
    <property type="match status" value="1"/>
</dbReference>
<gene>
    <name evidence="5" type="ORF">mMyoMyo1_009390</name>
</gene>
<evidence type="ECO:0000259" key="4">
    <source>
        <dbReference type="Pfam" id="PF25332"/>
    </source>
</evidence>
<evidence type="ECO:0000256" key="1">
    <source>
        <dbReference type="ARBA" id="ARBA00008590"/>
    </source>
</evidence>
<comment type="caution">
    <text evidence="5">The sequence shown here is derived from an EMBL/GenBank/DDBJ whole genome shotgun (WGS) entry which is preliminary data.</text>
</comment>
<evidence type="ECO:0000313" key="6">
    <source>
        <dbReference type="Proteomes" id="UP000527355"/>
    </source>
</evidence>
<feature type="region of interest" description="Disordered" evidence="3">
    <location>
        <begin position="192"/>
        <end position="252"/>
    </location>
</feature>
<dbReference type="EMBL" id="JABWUV010000018">
    <property type="protein sequence ID" value="KAF6291010.1"/>
    <property type="molecule type" value="Genomic_DNA"/>
</dbReference>
<dbReference type="AlphaFoldDB" id="A0A7J7SRJ7"/>
<dbReference type="GO" id="GO:0072659">
    <property type="term" value="P:protein localization to plasma membrane"/>
    <property type="evidence" value="ECO:0007669"/>
    <property type="project" value="TreeGrafter"/>
</dbReference>
<dbReference type="InterPro" id="IPR019381">
    <property type="entry name" value="PACS1/2_C"/>
</dbReference>
<accession>A0A7J7SRJ7</accession>
<evidence type="ECO:0000313" key="5">
    <source>
        <dbReference type="EMBL" id="KAF6291010.1"/>
    </source>
</evidence>
<protein>
    <recommendedName>
        <fullName evidence="4">Phosphofurin acidic cluster sorting protein 1/2 N-terminal C2 domain-containing protein</fullName>
    </recommendedName>
</protein>
<proteinExistence type="inferred from homology"/>
<name>A0A7J7SRJ7_MYOMY</name>
<sequence>MLQAAEASSPPAGLAGTPTVLNTPVPMNLFSTCEVDCFSPSCMPRLCSLTVKKLVVLKELEKELISMVIAVKMQGSKGILRSHEIVLPSSGQVESDLALTFLLQYPHFLKREGNKLQIMLQQRTCYNNRIILGYKTLATGAIHMAEVKQRLPPPPPPPPKGGQMLNLCSSFKEVSTKVAEIWIFSLSSQPIDHEDSSMQASSKAKSMDSYTEGGSESFSSEMETSYNAMHRQDMNEHDFELGQPERQQRSMQ</sequence>
<organism evidence="5 6">
    <name type="scientific">Myotis myotis</name>
    <name type="common">Greater mouse-eared bat</name>
    <name type="synonym">Vespertilio myotis</name>
    <dbReference type="NCBI Taxonomy" id="51298"/>
    <lineage>
        <taxon>Eukaryota</taxon>
        <taxon>Metazoa</taxon>
        <taxon>Chordata</taxon>
        <taxon>Craniata</taxon>
        <taxon>Vertebrata</taxon>
        <taxon>Euteleostomi</taxon>
        <taxon>Mammalia</taxon>
        <taxon>Eutheria</taxon>
        <taxon>Laurasiatheria</taxon>
        <taxon>Chiroptera</taxon>
        <taxon>Yangochiroptera</taxon>
        <taxon>Vespertilionidae</taxon>
        <taxon>Myotis</taxon>
    </lineage>
</organism>
<dbReference type="PANTHER" id="PTHR13280">
    <property type="entry name" value="PHOSPHOFURIN ACIDIC CLUSTER SORTING PROTEIN"/>
    <property type="match status" value="1"/>
</dbReference>
<dbReference type="VEuPathDB" id="HostDB:LOC118673573"/>
<feature type="compositionally biased region" description="Low complexity" evidence="3">
    <location>
        <begin position="197"/>
        <end position="226"/>
    </location>
</feature>
<reference evidence="5 6" key="1">
    <citation type="journal article" date="2020" name="Nature">
        <title>Six reference-quality genomes reveal evolution of bat adaptations.</title>
        <authorList>
            <person name="Jebb D."/>
            <person name="Huang Z."/>
            <person name="Pippel M."/>
            <person name="Hughes G.M."/>
            <person name="Lavrichenko K."/>
            <person name="Devanna P."/>
            <person name="Winkler S."/>
            <person name="Jermiin L.S."/>
            <person name="Skirmuntt E.C."/>
            <person name="Katzourakis A."/>
            <person name="Burkitt-Gray L."/>
            <person name="Ray D.A."/>
            <person name="Sullivan K.A.M."/>
            <person name="Roscito J.G."/>
            <person name="Kirilenko B.M."/>
            <person name="Davalos L.M."/>
            <person name="Corthals A.P."/>
            <person name="Power M.L."/>
            <person name="Jones G."/>
            <person name="Ransome R.D."/>
            <person name="Dechmann D.K.N."/>
            <person name="Locatelli A.G."/>
            <person name="Puechmaille S.J."/>
            <person name="Fedrigo O."/>
            <person name="Jarvis E.D."/>
            <person name="Hiller M."/>
            <person name="Vernes S.C."/>
            <person name="Myers E.W."/>
            <person name="Teeling E.C."/>
        </authorList>
    </citation>
    <scope>NUCLEOTIDE SEQUENCE [LARGE SCALE GENOMIC DNA]</scope>
    <source>
        <strain evidence="5">MMyoMyo1</strain>
        <tissue evidence="5">Flight muscle</tissue>
    </source>
</reference>
<dbReference type="InterPro" id="IPR057541">
    <property type="entry name" value="PACS1/2_N"/>
</dbReference>
<feature type="domain" description="Phosphofurin acidic cluster sorting protein 1/2 N-terminal C2" evidence="4">
    <location>
        <begin position="25"/>
        <end position="150"/>
    </location>
</feature>
<dbReference type="GO" id="GO:0044325">
    <property type="term" value="F:transmembrane transporter binding"/>
    <property type="evidence" value="ECO:0007669"/>
    <property type="project" value="TreeGrafter"/>
</dbReference>
<evidence type="ECO:0000256" key="2">
    <source>
        <dbReference type="ARBA" id="ARBA00022553"/>
    </source>
</evidence>
<keyword evidence="2" id="KW-0597">Phosphoprotein</keyword>
<dbReference type="Proteomes" id="UP000527355">
    <property type="component" value="Unassembled WGS sequence"/>
</dbReference>
<keyword evidence="6" id="KW-1185">Reference proteome</keyword>
<evidence type="ECO:0000256" key="3">
    <source>
        <dbReference type="SAM" id="MobiDB-lite"/>
    </source>
</evidence>
<feature type="compositionally biased region" description="Basic and acidic residues" evidence="3">
    <location>
        <begin position="230"/>
        <end position="240"/>
    </location>
</feature>
<dbReference type="Pfam" id="PF25332">
    <property type="entry name" value="C2_PACS_N"/>
    <property type="match status" value="1"/>
</dbReference>